<comment type="caution">
    <text evidence="1">The sequence shown here is derived from an EMBL/GenBank/DDBJ whole genome shotgun (WGS) entry which is preliminary data.</text>
</comment>
<sequence length="244" mass="26349">MALRHLSSLLEETSKLGDLKSCLQLEQIICSDIVNENSGRGGNVRGGQSNRGRGGRNSGGRWASRPTCQVCNKYGRSADICYYRHERNFVPQQVKNGTIHQPGNFQNGSDQYPAYIVASDGGASNSDASWYVDSGAFSHITNDMNNLHIQNEYHGADKGTLLVLGVGVGVGDGIVFGWTVQFVFGFVFFVGSWKVGHAALLQMGAWQVAGVSGLVCDFSAGWSANGSRFSLSWCVAVRVFRVVS</sequence>
<dbReference type="Proteomes" id="UP001164250">
    <property type="component" value="Chromosome 13"/>
</dbReference>
<name>A0ACC0ZY15_9ROSI</name>
<proteinExistence type="predicted"/>
<accession>A0ACC0ZY15</accession>
<organism evidence="1 2">
    <name type="scientific">Pistacia atlantica</name>
    <dbReference type="NCBI Taxonomy" id="434234"/>
    <lineage>
        <taxon>Eukaryota</taxon>
        <taxon>Viridiplantae</taxon>
        <taxon>Streptophyta</taxon>
        <taxon>Embryophyta</taxon>
        <taxon>Tracheophyta</taxon>
        <taxon>Spermatophyta</taxon>
        <taxon>Magnoliopsida</taxon>
        <taxon>eudicotyledons</taxon>
        <taxon>Gunneridae</taxon>
        <taxon>Pentapetalae</taxon>
        <taxon>rosids</taxon>
        <taxon>malvids</taxon>
        <taxon>Sapindales</taxon>
        <taxon>Anacardiaceae</taxon>
        <taxon>Pistacia</taxon>
    </lineage>
</organism>
<evidence type="ECO:0000313" key="2">
    <source>
        <dbReference type="Proteomes" id="UP001164250"/>
    </source>
</evidence>
<reference evidence="2" key="1">
    <citation type="journal article" date="2023" name="G3 (Bethesda)">
        <title>Genome assembly and association tests identify interacting loci associated with vigor, precocity, and sex in interspecific pistachio rootstocks.</title>
        <authorList>
            <person name="Palmer W."/>
            <person name="Jacygrad E."/>
            <person name="Sagayaradj S."/>
            <person name="Cavanaugh K."/>
            <person name="Han R."/>
            <person name="Bertier L."/>
            <person name="Beede B."/>
            <person name="Kafkas S."/>
            <person name="Golino D."/>
            <person name="Preece J."/>
            <person name="Michelmore R."/>
        </authorList>
    </citation>
    <scope>NUCLEOTIDE SEQUENCE [LARGE SCALE GENOMIC DNA]</scope>
</reference>
<dbReference type="EMBL" id="CM047909">
    <property type="protein sequence ID" value="KAJ0079570.1"/>
    <property type="molecule type" value="Genomic_DNA"/>
</dbReference>
<gene>
    <name evidence="1" type="ORF">Patl1_23731</name>
</gene>
<evidence type="ECO:0000313" key="1">
    <source>
        <dbReference type="EMBL" id="KAJ0079570.1"/>
    </source>
</evidence>
<protein>
    <submittedName>
        <fullName evidence="1">Uncharacterized protein</fullName>
    </submittedName>
</protein>
<keyword evidence="2" id="KW-1185">Reference proteome</keyword>